<sequence>MSVRSLEDLNVENVNLSRKRGFASITSHVTTTDPPAVVTTTDTHAAVTADPSAATANPPVVVATTDPPAVVTTTNPHAAVTTSALVSSTTELHVDPTSATAHLATESTTPYPLPNTALPIASEPTDLLLRTVYVPLSSEKTLDSLTQASGNVLDSISSVSPSDPNMCNNKSSLVVTNVLPSASTVLPPPKETHTSISEVNVSPIISPDSLPQTSEKFVPSLGSWAKPLLFKSPATPPEPCTPKDYDPAVVGSQLAALWPTLNDGILNKQPKSNYPTRSFQPPVEKLPPPELKADGTTPTYCLDGTPEVSIPSKVLRLGPENKDEYIIGKFHKCSLPPGDSDDSEIHTTAKKGLQSEADIMQPLHSSDIVLDHHVTDTTTASLPSSPLTQQVTHTASLNFFKTLPTLVDSSSTPITTLIMESSPSTFINTEVQGTYVVDPLTTTPMSCVFESPSRYTLLGDGDEAETGASCSLSLTRGTREIKPPAKYQDMDWKTVQGRGKRSRRGRGSHH</sequence>
<name>A0ABQ7BKL3_BRACR</name>
<evidence type="ECO:0000313" key="2">
    <source>
        <dbReference type="EMBL" id="KAF3533202.1"/>
    </source>
</evidence>
<dbReference type="Proteomes" id="UP000266723">
    <property type="component" value="Unassembled WGS sequence"/>
</dbReference>
<proteinExistence type="predicted"/>
<comment type="caution">
    <text evidence="2">The sequence shown here is derived from an EMBL/GenBank/DDBJ whole genome shotgun (WGS) entry which is preliminary data.</text>
</comment>
<evidence type="ECO:0000256" key="1">
    <source>
        <dbReference type="SAM" id="MobiDB-lite"/>
    </source>
</evidence>
<reference evidence="2 3" key="1">
    <citation type="journal article" date="2020" name="BMC Genomics">
        <title>Intraspecific diversification of the crop wild relative Brassica cretica Lam. using demographic model selection.</title>
        <authorList>
            <person name="Kioukis A."/>
            <person name="Michalopoulou V.A."/>
            <person name="Briers L."/>
            <person name="Pirintsos S."/>
            <person name="Studholme D.J."/>
            <person name="Pavlidis P."/>
            <person name="Sarris P.F."/>
        </authorList>
    </citation>
    <scope>NUCLEOTIDE SEQUENCE [LARGE SCALE GENOMIC DNA]</scope>
    <source>
        <strain evidence="3">cv. PFS-1207/04</strain>
    </source>
</reference>
<protein>
    <submittedName>
        <fullName evidence="2">Uncharacterized protein</fullName>
    </submittedName>
</protein>
<gene>
    <name evidence="2" type="ORF">DY000_02039678</name>
</gene>
<accession>A0ABQ7BKL3</accession>
<feature type="region of interest" description="Disordered" evidence="1">
    <location>
        <begin position="271"/>
        <end position="290"/>
    </location>
</feature>
<feature type="region of interest" description="Disordered" evidence="1">
    <location>
        <begin position="491"/>
        <end position="510"/>
    </location>
</feature>
<organism evidence="2 3">
    <name type="scientific">Brassica cretica</name>
    <name type="common">Mustard</name>
    <dbReference type="NCBI Taxonomy" id="69181"/>
    <lineage>
        <taxon>Eukaryota</taxon>
        <taxon>Viridiplantae</taxon>
        <taxon>Streptophyta</taxon>
        <taxon>Embryophyta</taxon>
        <taxon>Tracheophyta</taxon>
        <taxon>Spermatophyta</taxon>
        <taxon>Magnoliopsida</taxon>
        <taxon>eudicotyledons</taxon>
        <taxon>Gunneridae</taxon>
        <taxon>Pentapetalae</taxon>
        <taxon>rosids</taxon>
        <taxon>malvids</taxon>
        <taxon>Brassicales</taxon>
        <taxon>Brassicaceae</taxon>
        <taxon>Brassiceae</taxon>
        <taxon>Brassica</taxon>
    </lineage>
</organism>
<evidence type="ECO:0000313" key="3">
    <source>
        <dbReference type="Proteomes" id="UP000266723"/>
    </source>
</evidence>
<keyword evidence="3" id="KW-1185">Reference proteome</keyword>
<feature type="compositionally biased region" description="Basic residues" evidence="1">
    <location>
        <begin position="498"/>
        <end position="510"/>
    </location>
</feature>
<dbReference type="EMBL" id="QGKV02001507">
    <property type="protein sequence ID" value="KAF3533202.1"/>
    <property type="molecule type" value="Genomic_DNA"/>
</dbReference>